<organism evidence="1 2">
    <name type="scientific">Ajellomyces capsulatus</name>
    <name type="common">Darling's disease fungus</name>
    <name type="synonym">Histoplasma capsulatum</name>
    <dbReference type="NCBI Taxonomy" id="5037"/>
    <lineage>
        <taxon>Eukaryota</taxon>
        <taxon>Fungi</taxon>
        <taxon>Dikarya</taxon>
        <taxon>Ascomycota</taxon>
        <taxon>Pezizomycotina</taxon>
        <taxon>Eurotiomycetes</taxon>
        <taxon>Eurotiomycetidae</taxon>
        <taxon>Onygenales</taxon>
        <taxon>Ajellomycetaceae</taxon>
        <taxon>Histoplasma</taxon>
    </lineage>
</organism>
<proteinExistence type="predicted"/>
<dbReference type="EMBL" id="CP069114">
    <property type="protein sequence ID" value="QSS63574.1"/>
    <property type="molecule type" value="Genomic_DNA"/>
</dbReference>
<evidence type="ECO:0000313" key="2">
    <source>
        <dbReference type="Proteomes" id="UP000663671"/>
    </source>
</evidence>
<reference evidence="1" key="1">
    <citation type="submission" date="2021-01" db="EMBL/GenBank/DDBJ databases">
        <title>Chromosome-level genome assembly of a human fungal pathogen reveals clustering of transcriptionally co-regulated genes.</title>
        <authorList>
            <person name="Voorhies M."/>
            <person name="Cohen S."/>
            <person name="Shea T.P."/>
            <person name="Petrus S."/>
            <person name="Munoz J.F."/>
            <person name="Poplawski S."/>
            <person name="Goldman W.E."/>
            <person name="Michael T."/>
            <person name="Cuomo C.A."/>
            <person name="Sil A."/>
            <person name="Beyhan S."/>
        </authorList>
    </citation>
    <scope>NUCLEOTIDE SEQUENCE</scope>
    <source>
        <strain evidence="1">WU24</strain>
    </source>
</reference>
<dbReference type="AlphaFoldDB" id="A0A8A1MG39"/>
<gene>
    <name evidence="1" type="ORF">I7I51_00632</name>
</gene>
<dbReference type="OrthoDB" id="10436536at2759"/>
<sequence length="125" mass="13806">MDKASIQFKHDLMQSMTSKTLLEMILELSHAVLRRQQTYDTDDPNRSFPRIPIPTAPKDLVVLVRGDSKTPGASRNTHLLLLAAVIAAAVAVADVDDEVHLDPLLPMWDMGECHGMSVAILSRMC</sequence>
<name>A0A8A1MG39_AJECA</name>
<evidence type="ECO:0000313" key="1">
    <source>
        <dbReference type="EMBL" id="QSS63574.1"/>
    </source>
</evidence>
<dbReference type="VEuPathDB" id="FungiDB:I7I51_00632"/>
<accession>A0A8A1MG39</accession>
<dbReference type="Proteomes" id="UP000663671">
    <property type="component" value="Chromosome 1"/>
</dbReference>
<protein>
    <submittedName>
        <fullName evidence="1">Uncharacterized protein</fullName>
    </submittedName>
</protein>